<accession>A0A0E0SF43</accession>
<evidence type="ECO:0000313" key="6">
    <source>
        <dbReference type="EnsemblFungi" id="CEF85056"/>
    </source>
</evidence>
<feature type="repeat" description="ANK" evidence="3">
    <location>
        <begin position="816"/>
        <end position="848"/>
    </location>
</feature>
<keyword evidence="1" id="KW-0677">Repeat</keyword>
<organism evidence="5 7">
    <name type="scientific">Gibberella zeae (strain ATCC MYA-4620 / CBS 123657 / FGSC 9075 / NRRL 31084 / PH-1)</name>
    <name type="common">Wheat head blight fungus</name>
    <name type="synonym">Fusarium graminearum</name>
    <dbReference type="NCBI Taxonomy" id="229533"/>
    <lineage>
        <taxon>Eukaryota</taxon>
        <taxon>Fungi</taxon>
        <taxon>Dikarya</taxon>
        <taxon>Ascomycota</taxon>
        <taxon>Pezizomycotina</taxon>
        <taxon>Sordariomycetes</taxon>
        <taxon>Hypocreomycetidae</taxon>
        <taxon>Hypocreales</taxon>
        <taxon>Nectriaceae</taxon>
        <taxon>Fusarium</taxon>
    </lineage>
</organism>
<feature type="repeat" description="ANK" evidence="3">
    <location>
        <begin position="1017"/>
        <end position="1049"/>
    </location>
</feature>
<feature type="domain" description="Nephrocystin 3-like N-terminal" evidence="4">
    <location>
        <begin position="94"/>
        <end position="263"/>
    </location>
</feature>
<dbReference type="InterPro" id="IPR027417">
    <property type="entry name" value="P-loop_NTPase"/>
</dbReference>
<feature type="repeat" description="ANK" evidence="3">
    <location>
        <begin position="915"/>
        <end position="947"/>
    </location>
</feature>
<feature type="repeat" description="ANK" evidence="3">
    <location>
        <begin position="984"/>
        <end position="1016"/>
    </location>
</feature>
<name>A0A098DT64_GIBZE</name>
<dbReference type="EnsemblFungi" id="CEF85056">
    <property type="protein sequence ID" value="CEF85056"/>
    <property type="gene ID" value="FGRRES_17167"/>
</dbReference>
<dbReference type="Gene3D" id="1.25.40.20">
    <property type="entry name" value="Ankyrin repeat-containing domain"/>
    <property type="match status" value="3"/>
</dbReference>
<dbReference type="PROSITE" id="PS50088">
    <property type="entry name" value="ANK_REPEAT"/>
    <property type="match status" value="11"/>
</dbReference>
<feature type="repeat" description="ANK" evidence="3">
    <location>
        <begin position="849"/>
        <end position="881"/>
    </location>
</feature>
<accession>A0A098DT64</accession>
<evidence type="ECO:0000256" key="1">
    <source>
        <dbReference type="ARBA" id="ARBA00022737"/>
    </source>
</evidence>
<feature type="repeat" description="ANK" evidence="3">
    <location>
        <begin position="948"/>
        <end position="980"/>
    </location>
</feature>
<dbReference type="VEuPathDB" id="FungiDB:FGRAMPH1_01G27755"/>
<dbReference type="PROSITE" id="PS50297">
    <property type="entry name" value="ANK_REP_REGION"/>
    <property type="match status" value="6"/>
</dbReference>
<feature type="repeat" description="ANK" evidence="3">
    <location>
        <begin position="783"/>
        <end position="815"/>
    </location>
</feature>
<reference evidence="6 7" key="1">
    <citation type="journal article" date="2007" name="Science">
        <title>The Fusarium graminearum genome reveals a link between localized polymorphism and pathogen specialization.</title>
        <authorList>
            <person name="Cuomo C.A."/>
            <person name="Gueldener U."/>
            <person name="Xu J.-R."/>
            <person name="Trail F."/>
            <person name="Turgeon B.G."/>
            <person name="Di Pietro A."/>
            <person name="Walton J.D."/>
            <person name="Ma L.-J."/>
            <person name="Baker S.E."/>
            <person name="Rep M."/>
            <person name="Adam G."/>
            <person name="Antoniw J."/>
            <person name="Baldwin T."/>
            <person name="Calvo S.E."/>
            <person name="Chang Y.-L."/>
            <person name="DeCaprio D."/>
            <person name="Gale L.R."/>
            <person name="Gnerre S."/>
            <person name="Goswami R.S."/>
            <person name="Hammond-Kosack K."/>
            <person name="Harris L.J."/>
            <person name="Hilburn K."/>
            <person name="Kennell J.C."/>
            <person name="Kroken S."/>
            <person name="Magnuson J.K."/>
            <person name="Mannhaupt G."/>
            <person name="Mauceli E.W."/>
            <person name="Mewes H.-W."/>
            <person name="Mitterbauer R."/>
            <person name="Muehlbauer G."/>
            <person name="Muensterkoetter M."/>
            <person name="Nelson D."/>
            <person name="O'Donnell K."/>
            <person name="Ouellet T."/>
            <person name="Qi W."/>
            <person name="Quesneville H."/>
            <person name="Roncero M.I.G."/>
            <person name="Seong K.-Y."/>
            <person name="Tetko I.V."/>
            <person name="Urban M."/>
            <person name="Waalwijk C."/>
            <person name="Ward T.J."/>
            <person name="Yao J."/>
            <person name="Birren B.W."/>
            <person name="Kistler H.C."/>
        </authorList>
    </citation>
    <scope>NUCLEOTIDE SEQUENCE [LARGE SCALE GENOMIC DNA]</scope>
    <source>
        <strain evidence="7">ATCC MYA-4620 / CBS 123657 / FGSC 9075 / NRRL 31084 / PH-1</strain>
        <strain evidence="6">PH-1 / ATCC MYA-4620 / FGSC 9075 / NRRL 31084</strain>
    </source>
</reference>
<dbReference type="InterPro" id="IPR002110">
    <property type="entry name" value="Ankyrin_rpt"/>
</dbReference>
<dbReference type="Pfam" id="PF13637">
    <property type="entry name" value="Ank_4"/>
    <property type="match status" value="1"/>
</dbReference>
<dbReference type="InParanoid" id="A0A098DT64"/>
<dbReference type="Pfam" id="PF24883">
    <property type="entry name" value="NPHP3_N"/>
    <property type="match status" value="1"/>
</dbReference>
<dbReference type="SUPFAM" id="SSF48403">
    <property type="entry name" value="Ankyrin repeat"/>
    <property type="match status" value="3"/>
</dbReference>
<dbReference type="InterPro" id="IPR056884">
    <property type="entry name" value="NPHP3-like_N"/>
</dbReference>
<gene>
    <name evidence="6" type="primary">FG09172.1</name>
    <name evidence="5" type="ORF">FGRAMPH1_01T27755</name>
</gene>
<reference evidence="6" key="4">
    <citation type="submission" date="2017-01" db="UniProtKB">
        <authorList>
            <consortium name="EnsemblFungi"/>
        </authorList>
    </citation>
    <scope>IDENTIFICATION</scope>
    <source>
        <strain evidence="6">PH-1 / ATCC MYA-4620 / FGSC 9075 / NRRL 31084</strain>
    </source>
</reference>
<dbReference type="PRINTS" id="PR01415">
    <property type="entry name" value="ANKYRIN"/>
</dbReference>
<evidence type="ECO:0000256" key="2">
    <source>
        <dbReference type="ARBA" id="ARBA00023043"/>
    </source>
</evidence>
<dbReference type="InterPro" id="IPR036770">
    <property type="entry name" value="Ankyrin_rpt-contain_sf"/>
</dbReference>
<dbReference type="Proteomes" id="UP000070720">
    <property type="component" value="Chromosome 4"/>
</dbReference>
<proteinExistence type="predicted"/>
<feature type="repeat" description="ANK" evidence="3">
    <location>
        <begin position="1083"/>
        <end position="1115"/>
    </location>
</feature>
<feature type="repeat" description="ANK" evidence="3">
    <location>
        <begin position="586"/>
        <end position="618"/>
    </location>
</feature>
<dbReference type="PANTHER" id="PTHR24198:SF165">
    <property type="entry name" value="ANKYRIN REPEAT-CONTAINING PROTEIN-RELATED"/>
    <property type="match status" value="1"/>
</dbReference>
<dbReference type="SUPFAM" id="SSF52540">
    <property type="entry name" value="P-loop containing nucleoside triphosphate hydrolases"/>
    <property type="match status" value="1"/>
</dbReference>
<evidence type="ECO:0000313" key="5">
    <source>
        <dbReference type="EMBL" id="CEF85056.1"/>
    </source>
</evidence>
<feature type="repeat" description="ANK" evidence="3">
    <location>
        <begin position="747"/>
        <end position="779"/>
    </location>
</feature>
<reference evidence="5 7" key="3">
    <citation type="journal article" date="2015" name="BMC Genomics">
        <title>The completed genome sequence of the pathogenic ascomycete fungus Fusarium graminearum.</title>
        <authorList>
            <person name="King R."/>
            <person name="Urban M."/>
            <person name="Hammond-Kosack M.C."/>
            <person name="Hassani-Pak K."/>
            <person name="Hammond-Kosack K.E."/>
        </authorList>
    </citation>
    <scope>NUCLEOTIDE SEQUENCE [LARGE SCALE GENOMIC DNA]</scope>
    <source>
        <strain evidence="7">ATCC MYA-4620 / CBS 123657 / FGSC 9075 / NRRL 31084 / PH-1</strain>
        <strain evidence="5">PH-1</strain>
    </source>
</reference>
<protein>
    <submittedName>
        <fullName evidence="5">Chromosome 4, complete genome</fullName>
    </submittedName>
</protein>
<evidence type="ECO:0000313" key="7">
    <source>
        <dbReference type="Proteomes" id="UP000070720"/>
    </source>
</evidence>
<dbReference type="AlphaFoldDB" id="A0A098DT64"/>
<dbReference type="PANTHER" id="PTHR24198">
    <property type="entry name" value="ANKYRIN REPEAT AND PROTEIN KINASE DOMAIN-CONTAINING PROTEIN"/>
    <property type="match status" value="1"/>
</dbReference>
<keyword evidence="7" id="KW-1185">Reference proteome</keyword>
<keyword evidence="2 3" id="KW-0040">ANK repeat</keyword>
<evidence type="ECO:0000259" key="4">
    <source>
        <dbReference type="Pfam" id="PF24883"/>
    </source>
</evidence>
<evidence type="ECO:0000256" key="3">
    <source>
        <dbReference type="PROSITE-ProRule" id="PRU00023"/>
    </source>
</evidence>
<dbReference type="Pfam" id="PF12796">
    <property type="entry name" value="Ank_2"/>
    <property type="match status" value="4"/>
</dbReference>
<sequence length="1150" mass="129165">MSHQNLGTEFKAEGDCEQYNSHGGGDQHNHVDRSDRRQATINNYYGIYLPKHNPALAGVLGALTIRQWLSSQPYRCQIDYRGRHVQVWNQIIDGTGNWILTTSEVQAWEDKSHVARHLSMEGVLGSGKSILISLIIHSMLQKAQENSKLACVYFYFNHGDTLQPSVSQLWAALLEQLLEQNSDENIAQEVQSIFDRSRYGVISIPPIEYFNLFKAQAVLFETVYLIIDSLNICADYNDDTSHQTLLETFQKLPDNVRVIFSSRDGSLANHLLVQKKIKVKPQAADIETYVNDRIKTSRKLRLQQDKSFMKDLVKSIIHQTEESQMFDHPISIVSKLTIGRFLIARSYLDRLNEDAFRANIKDMENSLPEDNCELSRFLQPSFRRVEQAKDWDKALARHVLTWTTHAREDPTAELVIESFKLSSWHSSKYQDLTLDAESLLPVCHGLVTLDHQKGTLRLIHESVRRDQSLQELISSETEIAMMCLECIGTDVISDTSSSLFSYSATFWASHFHSVKRQNDETLNELMMGFLGNVSQVTKVWNLRQAINDRQKMDWVTGLHAAAFFDLPDWVDRLTSSGIDIDSTSSDGQTALHWAVTYGRREVVKALFACSAEPNMQDSLKETPLHKVLNGPTENCLKIAKYLVDRNASVTIESTKGFSPLSWAIRYGPTAIASLFIDSQENVNTETKPGWTSLRELFHHGHDIVESISHDGKNRGSITRGRAVKNHLDSLVDLLLEKRVELNQKTEDGWLPLIHAAKHGSVSILRKLLEYQPNSNVVNQRDPKGRSPLRWALEYEKWGTAQILVQHGSDVNENNEDGWKPLIAVTKVNIYEMVQFLINKGGDVNGRDNDGRSALSYAVRNYNKDITLLLITKGADVNIRGENCPSNIEISLRHADLSIAWLLYMHGADLERCDEKGRTLLHRACLAGNLPIATFLMNQSVNTAVLDYSGMTPLHYAVLKESEKLVHLIASRSISRETIDKTDNKGATALILATRKLNLTLVKSLVRHGSSCESKDHKGMTSLHYAASLGFAEAIQVFIPDITDVDMTDNTGNAAIHFAVLGGKTNSIHLLVEKGANLEVLNNEGCSPLILAVLKDSAAIVTQLIRAGANIHAKGRNGCSAMDFAWNQNNSKSRVVLEKVLQSKISHVRWA</sequence>
<dbReference type="SMART" id="SM00248">
    <property type="entry name" value="ANK"/>
    <property type="match status" value="14"/>
</dbReference>
<dbReference type="EMBL" id="HG970335">
    <property type="protein sequence ID" value="CEF85056.1"/>
    <property type="molecule type" value="Genomic_DNA"/>
</dbReference>
<dbReference type="Gene3D" id="3.40.50.300">
    <property type="entry name" value="P-loop containing nucleotide triphosphate hydrolases"/>
    <property type="match status" value="1"/>
</dbReference>
<dbReference type="eggNOG" id="KOG4177">
    <property type="taxonomic scope" value="Eukaryota"/>
</dbReference>
<reference evidence="6 7" key="2">
    <citation type="journal article" date="2010" name="Nature">
        <title>Comparative genomics reveals mobile pathogenicity chromosomes in Fusarium.</title>
        <authorList>
            <person name="Ma L.J."/>
            <person name="van der Does H.C."/>
            <person name="Borkovich K.A."/>
            <person name="Coleman J.J."/>
            <person name="Daboussi M.J."/>
            <person name="Di Pietro A."/>
            <person name="Dufresne M."/>
            <person name="Freitag M."/>
            <person name="Grabherr M."/>
            <person name="Henrissat B."/>
            <person name="Houterman P.M."/>
            <person name="Kang S."/>
            <person name="Shim W.B."/>
            <person name="Woloshuk C."/>
            <person name="Xie X."/>
            <person name="Xu J.R."/>
            <person name="Antoniw J."/>
            <person name="Baker S.E."/>
            <person name="Bluhm B.H."/>
            <person name="Breakspear A."/>
            <person name="Brown D.W."/>
            <person name="Butchko R.A."/>
            <person name="Chapman S."/>
            <person name="Coulson R."/>
            <person name="Coutinho P.M."/>
            <person name="Danchin E.G."/>
            <person name="Diener A."/>
            <person name="Gale L.R."/>
            <person name="Gardiner D.M."/>
            <person name="Goff S."/>
            <person name="Hammond-Kosack K.E."/>
            <person name="Hilburn K."/>
            <person name="Hua-Van A."/>
            <person name="Jonkers W."/>
            <person name="Kazan K."/>
            <person name="Kodira C.D."/>
            <person name="Koehrsen M."/>
            <person name="Kumar L."/>
            <person name="Lee Y.H."/>
            <person name="Li L."/>
            <person name="Manners J.M."/>
            <person name="Miranda-Saavedra D."/>
            <person name="Mukherjee M."/>
            <person name="Park G."/>
            <person name="Park J."/>
            <person name="Park S.Y."/>
            <person name="Proctor R.H."/>
            <person name="Regev A."/>
            <person name="Ruiz-Roldan M.C."/>
            <person name="Sain D."/>
            <person name="Sakthikumar S."/>
            <person name="Sykes S."/>
            <person name="Schwartz D.C."/>
            <person name="Turgeon B.G."/>
            <person name="Wapinski I."/>
            <person name="Yoder O."/>
            <person name="Young S."/>
            <person name="Zeng Q."/>
            <person name="Zhou S."/>
            <person name="Galagan J."/>
            <person name="Cuomo C.A."/>
            <person name="Kistler H.C."/>
            <person name="Rep M."/>
        </authorList>
    </citation>
    <scope>GENOME REANNOTATION</scope>
    <source>
        <strain evidence="7">ATCC MYA-4620 / CBS 123657 / FGSC 9075 / NRRL 31084 / PH-1</strain>
        <strain evidence="6">PH-1 / ATCC MYA-4620 / FGSC 9075 / NRRL 31084</strain>
    </source>
</reference>
<feature type="repeat" description="ANK" evidence="3">
    <location>
        <begin position="1050"/>
        <end position="1082"/>
    </location>
</feature>